<dbReference type="Gene3D" id="3.40.50.1110">
    <property type="entry name" value="SGNH hydrolase"/>
    <property type="match status" value="1"/>
</dbReference>
<reference evidence="3 4" key="1">
    <citation type="submission" date="2020-08" db="EMBL/GenBank/DDBJ databases">
        <title>Genomic Encyclopedia of Type Strains, Phase IV (KMG-IV): sequencing the most valuable type-strain genomes for metagenomic binning, comparative biology and taxonomic classification.</title>
        <authorList>
            <person name="Goeker M."/>
        </authorList>
    </citation>
    <scope>NUCLEOTIDE SEQUENCE [LARGE SCALE GENOMIC DNA]</scope>
    <source>
        <strain evidence="3 4">DSM 23960</strain>
    </source>
</reference>
<protein>
    <submittedName>
        <fullName evidence="3">Lysophospholipase L1-like esterase</fullName>
    </submittedName>
</protein>
<gene>
    <name evidence="3" type="ORF">GGR12_002481</name>
</gene>
<feature type="chain" id="PRO_5031474218" evidence="1">
    <location>
        <begin position="28"/>
        <end position="403"/>
    </location>
</feature>
<dbReference type="Pfam" id="PF13472">
    <property type="entry name" value="Lipase_GDSL_2"/>
    <property type="match status" value="1"/>
</dbReference>
<name>A0A7W6NQY9_9CAUL</name>
<keyword evidence="1" id="KW-0732">Signal</keyword>
<dbReference type="InterPro" id="IPR013830">
    <property type="entry name" value="SGNH_hydro"/>
</dbReference>
<dbReference type="CDD" id="cd01830">
    <property type="entry name" value="XynE_like"/>
    <property type="match status" value="1"/>
</dbReference>
<evidence type="ECO:0000313" key="3">
    <source>
        <dbReference type="EMBL" id="MBB4083615.1"/>
    </source>
</evidence>
<keyword evidence="4" id="KW-1185">Reference proteome</keyword>
<dbReference type="SUPFAM" id="SSF52266">
    <property type="entry name" value="SGNH hydrolase"/>
    <property type="match status" value="1"/>
</dbReference>
<dbReference type="EMBL" id="JACIDM010000002">
    <property type="protein sequence ID" value="MBB4083615.1"/>
    <property type="molecule type" value="Genomic_DNA"/>
</dbReference>
<dbReference type="RefSeq" id="WP_221212323.1">
    <property type="nucleotide sequence ID" value="NZ_BAAAER010000007.1"/>
</dbReference>
<feature type="domain" description="SGNH hydrolase-type esterase" evidence="2">
    <location>
        <begin position="195"/>
        <end position="384"/>
    </location>
</feature>
<comment type="caution">
    <text evidence="3">The sequence shown here is derived from an EMBL/GenBank/DDBJ whole genome shotgun (WGS) entry which is preliminary data.</text>
</comment>
<evidence type="ECO:0000256" key="1">
    <source>
        <dbReference type="SAM" id="SignalP"/>
    </source>
</evidence>
<proteinExistence type="predicted"/>
<dbReference type="InterPro" id="IPR036514">
    <property type="entry name" value="SGNH_hydro_sf"/>
</dbReference>
<dbReference type="PANTHER" id="PTHR43784:SF2">
    <property type="entry name" value="GDSL-LIKE LIPASE_ACYLHYDROLASE, PUTATIVE (AFU_ORTHOLOGUE AFUA_2G00820)-RELATED"/>
    <property type="match status" value="1"/>
</dbReference>
<dbReference type="GO" id="GO:0016788">
    <property type="term" value="F:hydrolase activity, acting on ester bonds"/>
    <property type="evidence" value="ECO:0007669"/>
    <property type="project" value="UniProtKB-ARBA"/>
</dbReference>
<feature type="signal peptide" evidence="1">
    <location>
        <begin position="1"/>
        <end position="27"/>
    </location>
</feature>
<dbReference type="InterPro" id="IPR053140">
    <property type="entry name" value="GDSL_Rv0518-like"/>
</dbReference>
<dbReference type="Proteomes" id="UP000529946">
    <property type="component" value="Unassembled WGS sequence"/>
</dbReference>
<accession>A0A7W6NQY9</accession>
<organism evidence="3 4">
    <name type="scientific">Brevundimonas lenta</name>
    <dbReference type="NCBI Taxonomy" id="424796"/>
    <lineage>
        <taxon>Bacteria</taxon>
        <taxon>Pseudomonadati</taxon>
        <taxon>Pseudomonadota</taxon>
        <taxon>Alphaproteobacteria</taxon>
        <taxon>Caulobacterales</taxon>
        <taxon>Caulobacteraceae</taxon>
        <taxon>Brevundimonas</taxon>
    </lineage>
</organism>
<dbReference type="AlphaFoldDB" id="A0A7W6NQY9"/>
<dbReference type="PANTHER" id="PTHR43784">
    <property type="entry name" value="GDSL-LIKE LIPASE/ACYLHYDROLASE, PUTATIVE (AFU_ORTHOLOGUE AFUA_2G00820)-RELATED"/>
    <property type="match status" value="1"/>
</dbReference>
<sequence>MTRRAKDLLCAAAIALLATAAAGGAFAQTPPVTWTPAWTASAAPARFDGTPEAPLGYLNQTVRQDIRLGTAAEAVRLRLSNELGTEPLHVASVFLRLTGGEGSALPVTFSGMTDVILPPGVALLSDPVPVSVPRFGQVSVSVFLPEATRGVVRRSAVRIGDGDAPVTDDLKVQRRQNFISAVFAANDHPPAVVAALGDSITEGATATLGADADWPSVLARRLDAVCPAGFVVVNAGISGNRVVQDGRSPNAMARLDRDVLSLPGLTHVILLEGINDIRHNGDPAQPGRSAEEVIAGYRQIIDRLHLHGIKVIGGTVTPFAGSERFDERSETARQALNRFIRDSGAFDAVIDFDAAVRDPASPAAMSAGTHRDDRLHPNDEGYRRMAEAIDVSIFQPDSQDCGQ</sequence>
<evidence type="ECO:0000313" key="4">
    <source>
        <dbReference type="Proteomes" id="UP000529946"/>
    </source>
</evidence>
<evidence type="ECO:0000259" key="2">
    <source>
        <dbReference type="Pfam" id="PF13472"/>
    </source>
</evidence>